<keyword evidence="8 13" id="KW-0238">DNA-binding</keyword>
<evidence type="ECO:0000256" key="13">
    <source>
        <dbReference type="RuleBase" id="RU046415"/>
    </source>
</evidence>
<evidence type="ECO:0000259" key="15">
    <source>
        <dbReference type="PROSITE" id="PS50001"/>
    </source>
</evidence>
<protein>
    <recommendedName>
        <fullName evidence="13">Signal transducer and activator of transcription</fullName>
    </recommendedName>
</protein>
<feature type="compositionally biased region" description="Polar residues" evidence="14">
    <location>
        <begin position="731"/>
        <end position="741"/>
    </location>
</feature>
<dbReference type="GO" id="GO:0000977">
    <property type="term" value="F:RNA polymerase II transcription regulatory region sequence-specific DNA binding"/>
    <property type="evidence" value="ECO:0007669"/>
    <property type="project" value="UniProtKB-ARBA"/>
</dbReference>
<dbReference type="SUPFAM" id="SSF48092">
    <property type="entry name" value="Transcription factor STAT-4 N-domain"/>
    <property type="match status" value="1"/>
</dbReference>
<dbReference type="InterPro" id="IPR008967">
    <property type="entry name" value="p53-like_TF_DNA-bd_sf"/>
</dbReference>
<keyword evidence="5 13" id="KW-0597">Phosphoprotein</keyword>
<dbReference type="InterPro" id="IPR001217">
    <property type="entry name" value="STAT"/>
</dbReference>
<feature type="domain" description="SH2" evidence="15">
    <location>
        <begin position="513"/>
        <end position="621"/>
    </location>
</feature>
<dbReference type="PROSITE" id="PS50001">
    <property type="entry name" value="SH2"/>
    <property type="match status" value="1"/>
</dbReference>
<dbReference type="CDD" id="cd16856">
    <property type="entry name" value="STAT6_CCD"/>
    <property type="match status" value="1"/>
</dbReference>
<feature type="compositionally biased region" description="Polar residues" evidence="14">
    <location>
        <begin position="665"/>
        <end position="683"/>
    </location>
</feature>
<evidence type="ECO:0000256" key="2">
    <source>
        <dbReference type="ARBA" id="ARBA00004496"/>
    </source>
</evidence>
<dbReference type="SMART" id="SM00964">
    <property type="entry name" value="STAT_int"/>
    <property type="match status" value="1"/>
</dbReference>
<feature type="region of interest" description="Disordered" evidence="14">
    <location>
        <begin position="647"/>
        <end position="741"/>
    </location>
</feature>
<dbReference type="RefSeq" id="XP_033793300.1">
    <property type="nucleotide sequence ID" value="XM_033937409.1"/>
</dbReference>
<keyword evidence="4 13" id="KW-0963">Cytoplasm</keyword>
<keyword evidence="11 13" id="KW-0539">Nucleus</keyword>
<evidence type="ECO:0000256" key="8">
    <source>
        <dbReference type="ARBA" id="ARBA00023125"/>
    </source>
</evidence>
<dbReference type="InterPro" id="IPR012345">
    <property type="entry name" value="STAT_TF_DNA-bd_N"/>
</dbReference>
<dbReference type="FunFam" id="3.30.505.10:FF:000048">
    <property type="entry name" value="Signal transducer and transcription activator 6"/>
    <property type="match status" value="1"/>
</dbReference>
<dbReference type="Gene3D" id="3.30.505.10">
    <property type="entry name" value="SH2 domain"/>
    <property type="match status" value="1"/>
</dbReference>
<dbReference type="GO" id="GO:0001228">
    <property type="term" value="F:DNA-binding transcription activator activity, RNA polymerase II-specific"/>
    <property type="evidence" value="ECO:0007669"/>
    <property type="project" value="UniProtKB-ARBA"/>
</dbReference>
<dbReference type="Pfam" id="PF02864">
    <property type="entry name" value="STAT_bind"/>
    <property type="match status" value="1"/>
</dbReference>
<dbReference type="InterPro" id="IPR013799">
    <property type="entry name" value="STAT_TF_prot_interaction"/>
</dbReference>
<evidence type="ECO:0000313" key="18">
    <source>
        <dbReference type="RefSeq" id="XP_033793298.1"/>
    </source>
</evidence>
<keyword evidence="10 13" id="KW-0804">Transcription</keyword>
<dbReference type="SUPFAM" id="SSF49417">
    <property type="entry name" value="p53-like transcription factors"/>
    <property type="match status" value="1"/>
</dbReference>
<dbReference type="GeneID" id="117357115"/>
<evidence type="ECO:0000256" key="7">
    <source>
        <dbReference type="ARBA" id="ARBA00023015"/>
    </source>
</evidence>
<evidence type="ECO:0000256" key="4">
    <source>
        <dbReference type="ARBA" id="ARBA00022490"/>
    </source>
</evidence>
<dbReference type="SUPFAM" id="SSF55550">
    <property type="entry name" value="SH2 domain"/>
    <property type="match status" value="1"/>
</dbReference>
<dbReference type="InterPro" id="IPR036535">
    <property type="entry name" value="STAT_N_sf"/>
</dbReference>
<evidence type="ECO:0000256" key="3">
    <source>
        <dbReference type="ARBA" id="ARBA00005586"/>
    </source>
</evidence>
<name>A0A6P8PZA7_GEOSA</name>
<dbReference type="Gene3D" id="1.20.1050.20">
    <property type="entry name" value="STAT transcription factor, all-alpha domain"/>
    <property type="match status" value="1"/>
</dbReference>
<dbReference type="GO" id="GO:0005737">
    <property type="term" value="C:cytoplasm"/>
    <property type="evidence" value="ECO:0007669"/>
    <property type="project" value="UniProtKB-SubCell"/>
</dbReference>
<evidence type="ECO:0000256" key="12">
    <source>
        <dbReference type="PROSITE-ProRule" id="PRU00191"/>
    </source>
</evidence>
<dbReference type="Pfam" id="PF01017">
    <property type="entry name" value="STAT_alpha"/>
    <property type="match status" value="1"/>
</dbReference>
<keyword evidence="7 13" id="KW-0805">Transcription regulation</keyword>
<dbReference type="InterPro" id="IPR000980">
    <property type="entry name" value="SH2"/>
</dbReference>
<dbReference type="InterPro" id="IPR013800">
    <property type="entry name" value="STAT_TF_alpha"/>
</dbReference>
<sequence>MSKMSLWNIVSKMPPECFNSLYVELPLKVRQLLGEWLENQPWEFLQDSDAFCTSTAGAILTNMVEELYSALPGCGSEDEWILQYVNTLEALGRRNPLKVVEVFRSILEGEKAVVLKQFHRLPPSFYQKQEEMKFNLVVQRLCYKLNKIHATEESLKQTKKNSPVHEGALKEQWTCQIMEVVTQLGNVQIQLVKRINIWKRQQQLAGNGAPFDKNLDPLQDRCESLFDVYLQLNQELEKAATELGMEHFSGVLDSLNSSLSALVKSSFLVEHQPPQVPKTQTKFQANVRFLLGLKLFSTSTKLPVVKATVVTEKQARELMQNSGPERCSENMGDIVNNIAQLELNPSTRVCGASFKSLLLKKIKRCERKGSESVTEEKCAILFSTDVTLSAHAHNVTLHLQTFSLPLVVIVHGNQDNNAKATVLWDNAFSEVERTPFVVADLVPWPRMCEMLNLRFVSEVQTSHGLKRDHFFFLAQKIFNDNTSTAEDFQERCVSWAQFNKELLPNRGFTFWQWFDGVVDLTKKYLKNYWSDKLIIGFISKQYLQKILLPQLDGTFLLRFSDSEIGGITIAHIQKNVDGSTQVQNIQPFCAKDLSIRSLADRIHDLKQLQYLYKEKPKDVAFKAHYTKEQSEKSSWGYVPTRITIIVEGDQSQSPPTSIPAWPASPQESGQETPSRSIHSSMYSPTPVPISFSPTQDPSLTPPMPPAPLRPSFPTDQSESPVSRVPAWPASPQESSQGTQESSIIYSSMEIPVSLPPAISSHQLSNAQYFDSLSFHWLSEGARSLAMQDMEMETELSKLMNIHPLLPEAKLLQEDTAMDLTQISSNTQDDINAILMENGINPMVIEDPSLLAHNLPQTLGNECITNHNWMA</sequence>
<dbReference type="Gene3D" id="1.10.238.10">
    <property type="entry name" value="EF-hand"/>
    <property type="match status" value="1"/>
</dbReference>
<dbReference type="InterPro" id="IPR013801">
    <property type="entry name" value="STAT_TF_DNA-bd"/>
</dbReference>
<keyword evidence="16" id="KW-1185">Reference proteome</keyword>
<gene>
    <name evidence="17 18 19" type="primary">STAT6</name>
</gene>
<keyword evidence="9 13" id="KW-0010">Activator</keyword>
<evidence type="ECO:0000313" key="17">
    <source>
        <dbReference type="RefSeq" id="XP_033793297.1"/>
    </source>
</evidence>
<evidence type="ECO:0000256" key="10">
    <source>
        <dbReference type="ARBA" id="ARBA00023163"/>
    </source>
</evidence>
<accession>A0A6P8PZA7</accession>
<dbReference type="FunFam" id="1.10.238.10:FF:000029">
    <property type="entry name" value="Signal transducer and transcription activator 6"/>
    <property type="match status" value="1"/>
</dbReference>
<dbReference type="SUPFAM" id="SSF47655">
    <property type="entry name" value="STAT"/>
    <property type="match status" value="1"/>
</dbReference>
<dbReference type="RefSeq" id="XP_033793298.1">
    <property type="nucleotide sequence ID" value="XM_033937407.1"/>
</dbReference>
<dbReference type="GO" id="GO:0007166">
    <property type="term" value="P:cell surface receptor signaling pathway"/>
    <property type="evidence" value="ECO:0007669"/>
    <property type="project" value="UniProtKB-ARBA"/>
</dbReference>
<evidence type="ECO:0000256" key="11">
    <source>
        <dbReference type="ARBA" id="ARBA00023242"/>
    </source>
</evidence>
<reference evidence="17 18" key="1">
    <citation type="submission" date="2025-04" db="UniProtKB">
        <authorList>
            <consortium name="RefSeq"/>
        </authorList>
    </citation>
    <scope>IDENTIFICATION</scope>
</reference>
<dbReference type="InterPro" id="IPR048988">
    <property type="entry name" value="STAT_linker"/>
</dbReference>
<dbReference type="KEGG" id="gsh:117357115"/>
<dbReference type="Pfam" id="PF21354">
    <property type="entry name" value="STAT_linker"/>
    <property type="match status" value="1"/>
</dbReference>
<dbReference type="Pfam" id="PF00017">
    <property type="entry name" value="SH2"/>
    <property type="match status" value="1"/>
</dbReference>
<evidence type="ECO:0000313" key="16">
    <source>
        <dbReference type="Proteomes" id="UP000515159"/>
    </source>
</evidence>
<dbReference type="InterPro" id="IPR015988">
    <property type="entry name" value="STAT_TF_CC"/>
</dbReference>
<organism evidence="16 17">
    <name type="scientific">Geotrypetes seraphini</name>
    <name type="common">Gaboon caecilian</name>
    <name type="synonym">Caecilia seraphini</name>
    <dbReference type="NCBI Taxonomy" id="260995"/>
    <lineage>
        <taxon>Eukaryota</taxon>
        <taxon>Metazoa</taxon>
        <taxon>Chordata</taxon>
        <taxon>Craniata</taxon>
        <taxon>Vertebrata</taxon>
        <taxon>Euteleostomi</taxon>
        <taxon>Amphibia</taxon>
        <taxon>Gymnophiona</taxon>
        <taxon>Geotrypetes</taxon>
    </lineage>
</organism>
<dbReference type="RefSeq" id="XP_033793297.1">
    <property type="nucleotide sequence ID" value="XM_033937406.1"/>
</dbReference>
<dbReference type="InterPro" id="IPR036860">
    <property type="entry name" value="SH2_dom_sf"/>
</dbReference>
<evidence type="ECO:0000313" key="19">
    <source>
        <dbReference type="RefSeq" id="XP_033793300.1"/>
    </source>
</evidence>
<evidence type="ECO:0000256" key="9">
    <source>
        <dbReference type="ARBA" id="ARBA00023159"/>
    </source>
</evidence>
<dbReference type="OrthoDB" id="19300at2759"/>
<evidence type="ECO:0000256" key="14">
    <source>
        <dbReference type="SAM" id="MobiDB-lite"/>
    </source>
</evidence>
<evidence type="ECO:0000256" key="5">
    <source>
        <dbReference type="ARBA" id="ARBA00022553"/>
    </source>
</evidence>
<dbReference type="CTD" id="6778"/>
<dbReference type="GO" id="GO:0005634">
    <property type="term" value="C:nucleus"/>
    <property type="evidence" value="ECO:0007669"/>
    <property type="project" value="UniProtKB-SubCell"/>
</dbReference>
<dbReference type="Gene3D" id="1.10.532.10">
    <property type="entry name" value="STAT transcription factor, N-terminal domain"/>
    <property type="match status" value="1"/>
</dbReference>
<dbReference type="Proteomes" id="UP000515159">
    <property type="component" value="Chromosome 3"/>
</dbReference>
<comment type="similarity">
    <text evidence="3 13">Belongs to the transcription factor STAT family.</text>
</comment>
<dbReference type="Gene3D" id="2.60.40.630">
    <property type="entry name" value="STAT transcription factor, DNA-binding domain"/>
    <property type="match status" value="1"/>
</dbReference>
<proteinExistence type="inferred from homology"/>
<feature type="compositionally biased region" description="Pro residues" evidence="14">
    <location>
        <begin position="699"/>
        <end position="710"/>
    </location>
</feature>
<dbReference type="Pfam" id="PF02865">
    <property type="entry name" value="STAT_int"/>
    <property type="match status" value="1"/>
</dbReference>
<dbReference type="PANTHER" id="PTHR11801">
    <property type="entry name" value="SIGNAL TRANSDUCER AND ACTIVATOR OF TRANSCRIPTION"/>
    <property type="match status" value="1"/>
</dbReference>
<dbReference type="FunFam" id="2.60.40.630:FF:000003">
    <property type="entry name" value="Signal transducer and transcription activator 6"/>
    <property type="match status" value="1"/>
</dbReference>
<dbReference type="AlphaFoldDB" id="A0A6P8PZA7"/>
<keyword evidence="6 12" id="KW-0727">SH2 domain</keyword>
<evidence type="ECO:0000256" key="6">
    <source>
        <dbReference type="ARBA" id="ARBA00022999"/>
    </source>
</evidence>
<comment type="subcellular location">
    <subcellularLocation>
        <location evidence="2 13">Cytoplasm</location>
    </subcellularLocation>
    <subcellularLocation>
        <location evidence="1 13">Nucleus</location>
    </subcellularLocation>
</comment>
<evidence type="ECO:0000256" key="1">
    <source>
        <dbReference type="ARBA" id="ARBA00004123"/>
    </source>
</evidence>